<dbReference type="EMBL" id="LAZR01050068">
    <property type="protein sequence ID" value="KKK88188.1"/>
    <property type="molecule type" value="Genomic_DNA"/>
</dbReference>
<dbReference type="InterPro" id="IPR042263">
    <property type="entry name" value="DPH1/DPH2_1"/>
</dbReference>
<evidence type="ECO:0008006" key="2">
    <source>
        <dbReference type="Google" id="ProtNLM"/>
    </source>
</evidence>
<dbReference type="InterPro" id="IPR016435">
    <property type="entry name" value="DPH1/DPH2"/>
</dbReference>
<dbReference type="PANTHER" id="PTHR10762">
    <property type="entry name" value="DIPHTHAMIDE BIOSYNTHESIS PROTEIN"/>
    <property type="match status" value="1"/>
</dbReference>
<name>A0A0F8Z3A1_9ZZZZ</name>
<dbReference type="GO" id="GO:0017183">
    <property type="term" value="P:protein histidyl modification to diphthamide"/>
    <property type="evidence" value="ECO:0007669"/>
    <property type="project" value="InterPro"/>
</dbReference>
<dbReference type="NCBIfam" id="TIGR00322">
    <property type="entry name" value="diphth2_R"/>
    <property type="match status" value="1"/>
</dbReference>
<protein>
    <recommendedName>
        <fullName evidence="2">Diphthamide biosynthesis enzyme Dph2</fullName>
    </recommendedName>
</protein>
<dbReference type="Gene3D" id="3.40.50.11840">
    <property type="entry name" value="Diphthamide synthesis DPH1/DPH2 domain 1"/>
    <property type="match status" value="1"/>
</dbReference>
<proteinExistence type="predicted"/>
<dbReference type="GO" id="GO:0090560">
    <property type="term" value="F:2-(3-amino-3-carboxypropyl)histidine synthase activity"/>
    <property type="evidence" value="ECO:0007669"/>
    <property type="project" value="InterPro"/>
</dbReference>
<evidence type="ECO:0000313" key="1">
    <source>
        <dbReference type="EMBL" id="KKK88188.1"/>
    </source>
</evidence>
<sequence>MTLNFEKEKLISELKERKPKKVLVQLAEGIKQNAPEISETIEALDIECIFSGETCWGACSVAVQEAQALGVDLLVHFGHAQFIEVDFPILYT</sequence>
<dbReference type="PANTHER" id="PTHR10762:SF1">
    <property type="entry name" value="2-(3-AMINO-3-CARBOXYPROPYL)HISTIDINE SYNTHASE SUBUNIT 1"/>
    <property type="match status" value="1"/>
</dbReference>
<gene>
    <name evidence="1" type="ORF">LCGC14_2745700</name>
</gene>
<dbReference type="AlphaFoldDB" id="A0A0F8Z3A1"/>
<feature type="non-terminal residue" evidence="1">
    <location>
        <position position="92"/>
    </location>
</feature>
<reference evidence="1" key="1">
    <citation type="journal article" date="2015" name="Nature">
        <title>Complex archaea that bridge the gap between prokaryotes and eukaryotes.</title>
        <authorList>
            <person name="Spang A."/>
            <person name="Saw J.H."/>
            <person name="Jorgensen S.L."/>
            <person name="Zaremba-Niedzwiedzka K."/>
            <person name="Martijn J."/>
            <person name="Lind A.E."/>
            <person name="van Eijk R."/>
            <person name="Schleper C."/>
            <person name="Guy L."/>
            <person name="Ettema T.J."/>
        </authorList>
    </citation>
    <scope>NUCLEOTIDE SEQUENCE</scope>
</reference>
<organism evidence="1">
    <name type="scientific">marine sediment metagenome</name>
    <dbReference type="NCBI Taxonomy" id="412755"/>
    <lineage>
        <taxon>unclassified sequences</taxon>
        <taxon>metagenomes</taxon>
        <taxon>ecological metagenomes</taxon>
    </lineage>
</organism>
<comment type="caution">
    <text evidence="1">The sequence shown here is derived from an EMBL/GenBank/DDBJ whole genome shotgun (WGS) entry which is preliminary data.</text>
</comment>
<accession>A0A0F8Z3A1</accession>
<dbReference type="Pfam" id="PF01866">
    <property type="entry name" value="Diphthamide_syn"/>
    <property type="match status" value="1"/>
</dbReference>